<organism evidence="9 10">
    <name type="scientific">Roseivirga misakiensis</name>
    <dbReference type="NCBI Taxonomy" id="1563681"/>
    <lineage>
        <taxon>Bacteria</taxon>
        <taxon>Pseudomonadati</taxon>
        <taxon>Bacteroidota</taxon>
        <taxon>Cytophagia</taxon>
        <taxon>Cytophagales</taxon>
        <taxon>Roseivirgaceae</taxon>
        <taxon>Roseivirga</taxon>
    </lineage>
</organism>
<dbReference type="EMBL" id="MDGQ01000003">
    <property type="protein sequence ID" value="OEK06262.1"/>
    <property type="molecule type" value="Genomic_DNA"/>
</dbReference>
<gene>
    <name evidence="9" type="ORF">BFP71_00880</name>
</gene>
<feature type="transmembrane region" description="Helical" evidence="6">
    <location>
        <begin position="506"/>
        <end position="524"/>
    </location>
</feature>
<feature type="transmembrane region" description="Helical" evidence="6">
    <location>
        <begin position="787"/>
        <end position="815"/>
    </location>
</feature>
<feature type="transmembrane region" description="Helical" evidence="6">
    <location>
        <begin position="453"/>
        <end position="473"/>
    </location>
</feature>
<feature type="domain" description="ABC3 transporter permease C-terminal" evidence="7">
    <location>
        <begin position="754"/>
        <end position="867"/>
    </location>
</feature>
<dbReference type="GO" id="GO:0022857">
    <property type="term" value="F:transmembrane transporter activity"/>
    <property type="evidence" value="ECO:0007669"/>
    <property type="project" value="TreeGrafter"/>
</dbReference>
<comment type="subcellular location">
    <subcellularLocation>
        <location evidence="1">Cell membrane</location>
        <topology evidence="1">Multi-pass membrane protein</topology>
    </subcellularLocation>
</comment>
<feature type="domain" description="MacB-like periplasmic core" evidence="8">
    <location>
        <begin position="523"/>
        <end position="710"/>
    </location>
</feature>
<evidence type="ECO:0000313" key="9">
    <source>
        <dbReference type="EMBL" id="OEK06262.1"/>
    </source>
</evidence>
<proteinExistence type="predicted"/>
<evidence type="ECO:0000256" key="2">
    <source>
        <dbReference type="ARBA" id="ARBA00022475"/>
    </source>
</evidence>
<dbReference type="RefSeq" id="WP_069833574.1">
    <property type="nucleotide sequence ID" value="NZ_MDGQ01000003.1"/>
</dbReference>
<evidence type="ECO:0000256" key="3">
    <source>
        <dbReference type="ARBA" id="ARBA00022692"/>
    </source>
</evidence>
<comment type="caution">
    <text evidence="9">The sequence shown here is derived from an EMBL/GenBank/DDBJ whole genome shotgun (WGS) entry which is preliminary data.</text>
</comment>
<keyword evidence="2" id="KW-1003">Cell membrane</keyword>
<evidence type="ECO:0000256" key="6">
    <source>
        <dbReference type="SAM" id="Phobius"/>
    </source>
</evidence>
<evidence type="ECO:0008006" key="11">
    <source>
        <dbReference type="Google" id="ProtNLM"/>
    </source>
</evidence>
<dbReference type="InterPro" id="IPR025857">
    <property type="entry name" value="MacB_PCD"/>
</dbReference>
<evidence type="ECO:0000256" key="5">
    <source>
        <dbReference type="ARBA" id="ARBA00023136"/>
    </source>
</evidence>
<dbReference type="AlphaFoldDB" id="A0A1E5T4F6"/>
<dbReference type="Pfam" id="PF02687">
    <property type="entry name" value="FtsX"/>
    <property type="match status" value="2"/>
</dbReference>
<keyword evidence="3 6" id="KW-0812">Transmembrane</keyword>
<dbReference type="PANTHER" id="PTHR30572">
    <property type="entry name" value="MEMBRANE COMPONENT OF TRANSPORTER-RELATED"/>
    <property type="match status" value="1"/>
</dbReference>
<feature type="transmembrane region" description="Helical" evidence="6">
    <location>
        <begin position="751"/>
        <end position="775"/>
    </location>
</feature>
<feature type="transmembrane region" description="Helical" evidence="6">
    <location>
        <begin position="360"/>
        <end position="382"/>
    </location>
</feature>
<keyword evidence="4 6" id="KW-1133">Transmembrane helix</keyword>
<evidence type="ECO:0000256" key="1">
    <source>
        <dbReference type="ARBA" id="ARBA00004651"/>
    </source>
</evidence>
<name>A0A1E5T4F6_9BACT</name>
<feature type="domain" description="ABC3 transporter permease C-terminal" evidence="7">
    <location>
        <begin position="366"/>
        <end position="474"/>
    </location>
</feature>
<dbReference type="Proteomes" id="UP000095552">
    <property type="component" value="Unassembled WGS sequence"/>
</dbReference>
<dbReference type="InterPro" id="IPR047699">
    <property type="entry name" value="Permease_put_prefix"/>
</dbReference>
<evidence type="ECO:0000256" key="4">
    <source>
        <dbReference type="ARBA" id="ARBA00022989"/>
    </source>
</evidence>
<dbReference type="OrthoDB" id="973018at2"/>
<dbReference type="GO" id="GO:0005886">
    <property type="term" value="C:plasma membrane"/>
    <property type="evidence" value="ECO:0007669"/>
    <property type="project" value="UniProtKB-SubCell"/>
</dbReference>
<keyword evidence="5 6" id="KW-0472">Membrane</keyword>
<dbReference type="InterPro" id="IPR050250">
    <property type="entry name" value="Macrolide_Exporter_MacB"/>
</dbReference>
<dbReference type="Pfam" id="PF12704">
    <property type="entry name" value="MacB_PCD"/>
    <property type="match status" value="2"/>
</dbReference>
<feature type="transmembrane region" description="Helical" evidence="6">
    <location>
        <begin position="94"/>
        <end position="119"/>
    </location>
</feature>
<dbReference type="NCBIfam" id="NF038404">
    <property type="entry name" value="perm_prefix_2"/>
    <property type="match status" value="1"/>
</dbReference>
<accession>A0A1E5T4F6</accession>
<feature type="transmembrane region" description="Helical" evidence="6">
    <location>
        <begin position="835"/>
        <end position="855"/>
    </location>
</feature>
<protein>
    <recommendedName>
        <fullName evidence="11">ABC transporter permease</fullName>
    </recommendedName>
</protein>
<evidence type="ECO:0000313" key="10">
    <source>
        <dbReference type="Proteomes" id="UP000095552"/>
    </source>
</evidence>
<reference evidence="9 10" key="1">
    <citation type="submission" date="2016-08" db="EMBL/GenBank/DDBJ databases">
        <title>Draft genome of Fabibacter sp. strain SK-8.</title>
        <authorList>
            <person name="Wong S.-K."/>
            <person name="Hamasaki K."/>
            <person name="Yoshizawa S."/>
        </authorList>
    </citation>
    <scope>NUCLEOTIDE SEQUENCE [LARGE SCALE GENOMIC DNA]</scope>
    <source>
        <strain evidence="9 10">SK-8</strain>
    </source>
</reference>
<dbReference type="STRING" id="1563681.BFP71_00880"/>
<evidence type="ECO:0000259" key="7">
    <source>
        <dbReference type="Pfam" id="PF02687"/>
    </source>
</evidence>
<keyword evidence="10" id="KW-1185">Reference proteome</keyword>
<dbReference type="PANTHER" id="PTHR30572:SF18">
    <property type="entry name" value="ABC-TYPE MACROLIDE FAMILY EXPORT SYSTEM PERMEASE COMPONENT 2"/>
    <property type="match status" value="1"/>
</dbReference>
<feature type="transmembrane region" description="Helical" evidence="6">
    <location>
        <begin position="411"/>
        <end position="433"/>
    </location>
</feature>
<dbReference type="InterPro" id="IPR003838">
    <property type="entry name" value="ABC3_permease_C"/>
</dbReference>
<sequence length="874" mass="98596">MEIDKNKPPRLVDRFLEWYCSSKYLEEVQGDLHEWFDRRVERQGLRQARLFYIYDVIAYFRLFRLKRINEMEKNNNMLMLNYLKVAARQFKKNFWYSSLNAAGLTIGILSSLLISLYILDELSFDRFHEGHENIYRLLNHNPKTGDKAASTPSPWKINMGTGFPEIKAHTRMGQDGVLVKQAGQNYFESGFYWADENFMSFFSFEVLQGDRNTMLEEPNSVVITATKALRYFDRLDVVGEQLPIKVYDGNKDFLMKITGVIKDVPSNSHLQFDFLGSMSTTKEIYGKFDNWWGLNWLQSYVKLESKADLAAVEAKVPGFFEKYRREGASEFSGIIFQPLADVRLNSSDIHGNFEKGNKDYIYLFGFIAIMILLAAIINYVNLTTAKSSLRGKEVGMRKVFGGTRRQVARQFFIECAFQVSVALLLALSLALLILPLFNEIVSKNMTPADVFQVPVLMVLAFTFVAILTASGIYPAIVMNRFRPVDVIRGNKSGALGTKSWVRKVQVLLQFSIAAFLISSTLIVINQMNHIKQFDKGFNAEQLITIPVDDRGMQDELVLIKERMRKVQGVNMISASGESLPSDMNNTVGFSWDGKLDSEMASIHLVAIDYDYLQTIEADLLLGRNISKEMVSDSSVVCLINESAFKKTGWEDLAGKKIQLDADNRVVAGVIEDFNYNSLHSAVAPTAYILLPPGSRSSPDNLIIRLNTDQVTSALDGIDQIWRAYSDQPLDFKFVDEAFASLYGNEQKFVKMVIGFSIIGIFLTILGLVGLVSFMAERYAKEISIRKVLGASIGSVLTKFSSQFVLIFVIAMAVSLPLSYLVMQEWLQGFAFQVDVSWTIFFVAGLISIFITLVSVGGQSLKVASANPVKYLSDH</sequence>
<feature type="domain" description="MacB-like periplasmic core" evidence="8">
    <location>
        <begin position="97"/>
        <end position="316"/>
    </location>
</feature>
<evidence type="ECO:0000259" key="8">
    <source>
        <dbReference type="Pfam" id="PF12704"/>
    </source>
</evidence>